<dbReference type="Gene3D" id="2.60.40.10">
    <property type="entry name" value="Immunoglobulins"/>
    <property type="match status" value="1"/>
</dbReference>
<keyword evidence="1" id="KW-1133">Transmembrane helix</keyword>
<comment type="caution">
    <text evidence="2">The sequence shown here is derived from an EMBL/GenBank/DDBJ whole genome shotgun (WGS) entry which is preliminary data.</text>
</comment>
<dbReference type="SUPFAM" id="SSF47413">
    <property type="entry name" value="lambda repressor-like DNA-binding domains"/>
    <property type="match status" value="1"/>
</dbReference>
<feature type="transmembrane region" description="Helical" evidence="1">
    <location>
        <begin position="99"/>
        <end position="118"/>
    </location>
</feature>
<reference evidence="2 3" key="1">
    <citation type="journal article" date="2016" name="Nat. Commun.">
        <title>Thousands of microbial genomes shed light on interconnected biogeochemical processes in an aquifer system.</title>
        <authorList>
            <person name="Anantharaman K."/>
            <person name="Brown C.T."/>
            <person name="Hug L.A."/>
            <person name="Sharon I."/>
            <person name="Castelle C.J."/>
            <person name="Probst A.J."/>
            <person name="Thomas B.C."/>
            <person name="Singh A."/>
            <person name="Wilkins M.J."/>
            <person name="Karaoz U."/>
            <person name="Brodie E.L."/>
            <person name="Williams K.H."/>
            <person name="Hubbard S.S."/>
            <person name="Banfield J.F."/>
        </authorList>
    </citation>
    <scope>NUCLEOTIDE SEQUENCE [LARGE SCALE GENOMIC DNA]</scope>
</reference>
<evidence type="ECO:0000313" key="3">
    <source>
        <dbReference type="Proteomes" id="UP000176939"/>
    </source>
</evidence>
<dbReference type="PANTHER" id="PTHR34475">
    <property type="match status" value="1"/>
</dbReference>
<dbReference type="Pfam" id="PF13413">
    <property type="entry name" value="HTH_25"/>
    <property type="match status" value="1"/>
</dbReference>
<dbReference type="GO" id="GO:0003677">
    <property type="term" value="F:DNA binding"/>
    <property type="evidence" value="ECO:0007669"/>
    <property type="project" value="InterPro"/>
</dbReference>
<dbReference type="InterPro" id="IPR001387">
    <property type="entry name" value="Cro/C1-type_HTH"/>
</dbReference>
<dbReference type="InterPro" id="IPR010982">
    <property type="entry name" value="Lambda_DNA-bd_dom_sf"/>
</dbReference>
<dbReference type="Gene3D" id="1.10.260.40">
    <property type="entry name" value="lambda repressor-like DNA-binding domains"/>
    <property type="match status" value="1"/>
</dbReference>
<keyword evidence="1" id="KW-0812">Transmembrane</keyword>
<evidence type="ECO:0008006" key="4">
    <source>
        <dbReference type="Google" id="ProtNLM"/>
    </source>
</evidence>
<name>A0A1F7X4F7_9BACT</name>
<dbReference type="CDD" id="cd00093">
    <property type="entry name" value="HTH_XRE"/>
    <property type="match status" value="1"/>
</dbReference>
<accession>A0A1F7X4F7</accession>
<proteinExistence type="predicted"/>
<dbReference type="InterPro" id="IPR050400">
    <property type="entry name" value="Bact_Cytoskel_RodZ"/>
</dbReference>
<dbReference type="PANTHER" id="PTHR34475:SF1">
    <property type="entry name" value="CYTOSKELETON PROTEIN RODZ"/>
    <property type="match status" value="1"/>
</dbReference>
<dbReference type="InterPro" id="IPR013783">
    <property type="entry name" value="Ig-like_fold"/>
</dbReference>
<dbReference type="Pfam" id="PF09136">
    <property type="entry name" value="Glucodextran_B"/>
    <property type="match status" value="1"/>
</dbReference>
<gene>
    <name evidence="2" type="ORF">A2Z67_03620</name>
</gene>
<dbReference type="EMBL" id="MGFQ01000019">
    <property type="protein sequence ID" value="OGM09861.1"/>
    <property type="molecule type" value="Genomic_DNA"/>
</dbReference>
<sequence>MKTIGEVLREARSKKRYSLESLEKETKIKKSFIQAIEKENWDALPEYPVILGFVKNIASFLGIDTKGTVALLRRDYPPKVLSVNPKPDISREFSWSPKLTFLVGIGVVILLISGYLGFQYIKFISPPTLQVVSPKESQVVDKAHVFVQGKTDAEATVKVNNQPVLVGEDGNFSLDLDISQKTEEVDVISTSRSGKISEIKVKIIPKFD</sequence>
<dbReference type="Proteomes" id="UP000176939">
    <property type="component" value="Unassembled WGS sequence"/>
</dbReference>
<evidence type="ECO:0000313" key="2">
    <source>
        <dbReference type="EMBL" id="OGM09861.1"/>
    </source>
</evidence>
<keyword evidence="1" id="KW-0472">Membrane</keyword>
<dbReference type="AlphaFoldDB" id="A0A1F7X4F7"/>
<evidence type="ECO:0000256" key="1">
    <source>
        <dbReference type="SAM" id="Phobius"/>
    </source>
</evidence>
<organism evidence="2 3">
    <name type="scientific">Candidatus Woesebacteria bacterium RBG_13_36_22</name>
    <dbReference type="NCBI Taxonomy" id="1802478"/>
    <lineage>
        <taxon>Bacteria</taxon>
        <taxon>Candidatus Woeseibacteriota</taxon>
    </lineage>
</organism>
<protein>
    <recommendedName>
        <fullName evidence="4">HTH cro/C1-type domain-containing protein</fullName>
    </recommendedName>
</protein>